<dbReference type="EMBL" id="JAYGGQ010000001">
    <property type="protein sequence ID" value="MEA5453773.1"/>
    <property type="molecule type" value="Genomic_DNA"/>
</dbReference>
<dbReference type="RefSeq" id="WP_323277525.1">
    <property type="nucleotide sequence ID" value="NZ_JAYGGQ010000001.1"/>
</dbReference>
<organism evidence="1 2">
    <name type="scientific">Sinomonas terricola</name>
    <dbReference type="NCBI Taxonomy" id="3110330"/>
    <lineage>
        <taxon>Bacteria</taxon>
        <taxon>Bacillati</taxon>
        <taxon>Actinomycetota</taxon>
        <taxon>Actinomycetes</taxon>
        <taxon>Micrococcales</taxon>
        <taxon>Micrococcaceae</taxon>
        <taxon>Sinomonas</taxon>
    </lineage>
</organism>
<reference evidence="1 2" key="1">
    <citation type="submission" date="2023-12" db="EMBL/GenBank/DDBJ databases">
        <title>Sinomonas terricola sp. nov, isolated from litchi orchard soil in Guangdong, PR China.</title>
        <authorList>
            <person name="Jiaxin W."/>
            <person name="Yang Z."/>
            <person name="Honghui Z."/>
        </authorList>
    </citation>
    <scope>NUCLEOTIDE SEQUENCE [LARGE SCALE GENOMIC DNA]</scope>
    <source>
        <strain evidence="1 2">JGH33</strain>
    </source>
</reference>
<gene>
    <name evidence="1" type="ORF">SPF06_03470</name>
</gene>
<comment type="caution">
    <text evidence="1">The sequence shown here is derived from an EMBL/GenBank/DDBJ whole genome shotgun (WGS) entry which is preliminary data.</text>
</comment>
<evidence type="ECO:0000313" key="2">
    <source>
        <dbReference type="Proteomes" id="UP001304769"/>
    </source>
</evidence>
<sequence length="169" mass="16832">MKVLQRLGAIRAGRRATTAAAAVVLLVASASAGFAYWLMAGTGSGAAAAGQLQALTAQALVQPAPGQQLLFPGGTADAVLSVTNPNPYDVQLYSVAAAGPAAPDAGHPQCTTTGVTFQNPAAPLTPNVTIPANSTATVILPGTVTMDLGSDSGCQGAVFHLPLTLEVRK</sequence>
<name>A0ABU5T2A9_9MICC</name>
<proteinExistence type="predicted"/>
<evidence type="ECO:0000313" key="1">
    <source>
        <dbReference type="EMBL" id="MEA5453773.1"/>
    </source>
</evidence>
<keyword evidence="2" id="KW-1185">Reference proteome</keyword>
<dbReference type="Proteomes" id="UP001304769">
    <property type="component" value="Unassembled WGS sequence"/>
</dbReference>
<accession>A0ABU5T2A9</accession>
<protein>
    <submittedName>
        <fullName evidence="1">Uncharacterized protein</fullName>
    </submittedName>
</protein>